<dbReference type="PATRIC" id="fig|1255043.3.peg.508"/>
<dbReference type="Gene3D" id="2.60.260.40">
    <property type="entry name" value="q5lls5 like domains"/>
    <property type="match status" value="1"/>
</dbReference>
<dbReference type="STRING" id="1255043.TVNIR_0504"/>
<sequence>MPNPHTAEQQDRFAPANAESTVSVRRDQLPLHCPTPQSALWASHPRVFLPIDETADGRIRCPYCGTVYVLED</sequence>
<dbReference type="InterPro" id="IPR019401">
    <property type="entry name" value="Znf_CHCC"/>
</dbReference>
<dbReference type="OrthoDB" id="9806844at2"/>
<accession>L0DV15</accession>
<dbReference type="AlphaFoldDB" id="L0DV15"/>
<dbReference type="eggNOG" id="COG4391">
    <property type="taxonomic scope" value="Bacteria"/>
</dbReference>
<feature type="domain" description="Zinc finger CHCC-type" evidence="2">
    <location>
        <begin position="33"/>
        <end position="68"/>
    </location>
</feature>
<organism evidence="3 4">
    <name type="scientific">Thioalkalivibrio nitratireducens (strain DSM 14787 / UNIQEM 213 / ALEN2)</name>
    <dbReference type="NCBI Taxonomy" id="1255043"/>
    <lineage>
        <taxon>Bacteria</taxon>
        <taxon>Pseudomonadati</taxon>
        <taxon>Pseudomonadota</taxon>
        <taxon>Gammaproteobacteria</taxon>
        <taxon>Chromatiales</taxon>
        <taxon>Ectothiorhodospiraceae</taxon>
        <taxon>Thioalkalivibrio</taxon>
    </lineage>
</organism>
<evidence type="ECO:0000259" key="2">
    <source>
        <dbReference type="Pfam" id="PF10276"/>
    </source>
</evidence>
<reference evidence="3" key="1">
    <citation type="submission" date="2015-12" db="EMBL/GenBank/DDBJ databases">
        <authorList>
            <person name="Tikhonova T.V."/>
            <person name="Pavlov A.R."/>
            <person name="Beletsky A.V."/>
            <person name="Mardanov A.V."/>
            <person name="Sorokin D.Y."/>
            <person name="Ravin N.V."/>
            <person name="Popov V.O."/>
        </authorList>
    </citation>
    <scope>NUCLEOTIDE SEQUENCE</scope>
    <source>
        <strain evidence="3">DSM 14787</strain>
    </source>
</reference>
<dbReference type="Proteomes" id="UP000010809">
    <property type="component" value="Chromosome"/>
</dbReference>
<dbReference type="RefSeq" id="WP_015257361.1">
    <property type="nucleotide sequence ID" value="NC_019902.2"/>
</dbReference>
<keyword evidence="4" id="KW-1185">Reference proteome</keyword>
<gene>
    <name evidence="3" type="ordered locus">TVNIR_0504</name>
</gene>
<dbReference type="HOGENOM" id="CLU_083053_4_1_6"/>
<name>L0DV15_THIND</name>
<proteinExistence type="predicted"/>
<evidence type="ECO:0000313" key="4">
    <source>
        <dbReference type="Proteomes" id="UP000010809"/>
    </source>
</evidence>
<dbReference type="KEGG" id="tni:TVNIR_0504"/>
<feature type="region of interest" description="Disordered" evidence="1">
    <location>
        <begin position="1"/>
        <end position="21"/>
    </location>
</feature>
<evidence type="ECO:0000256" key="1">
    <source>
        <dbReference type="SAM" id="MobiDB-lite"/>
    </source>
</evidence>
<dbReference type="Pfam" id="PF10276">
    <property type="entry name" value="zf-CHCC"/>
    <property type="match status" value="1"/>
</dbReference>
<dbReference type="EMBL" id="CP003989">
    <property type="protein sequence ID" value="AGA32206.1"/>
    <property type="molecule type" value="Genomic_DNA"/>
</dbReference>
<evidence type="ECO:0000313" key="3">
    <source>
        <dbReference type="EMBL" id="AGA32206.1"/>
    </source>
</evidence>
<protein>
    <submittedName>
        <fullName evidence="3">Zinc finger, CHCC-type</fullName>
    </submittedName>
</protein>